<reference evidence="2 3" key="1">
    <citation type="journal article" date="2023" name="Insect Mol. Biol.">
        <title>Genome sequencing provides insights into the evolution of gene families encoding plant cell wall-degrading enzymes in longhorned beetles.</title>
        <authorList>
            <person name="Shin N.R."/>
            <person name="Okamura Y."/>
            <person name="Kirsch R."/>
            <person name="Pauchet Y."/>
        </authorList>
    </citation>
    <scope>NUCLEOTIDE SEQUENCE [LARGE SCALE GENOMIC DNA]</scope>
    <source>
        <strain evidence="2">EAD_L_NR</strain>
    </source>
</reference>
<feature type="transmembrane region" description="Helical" evidence="1">
    <location>
        <begin position="60"/>
        <end position="84"/>
    </location>
</feature>
<keyword evidence="1" id="KW-0472">Membrane</keyword>
<dbReference type="EMBL" id="JANEYG010000001">
    <property type="protein sequence ID" value="KAJ8925478.1"/>
    <property type="molecule type" value="Genomic_DNA"/>
</dbReference>
<keyword evidence="3" id="KW-1185">Reference proteome</keyword>
<gene>
    <name evidence="2" type="ORF">NQ315_009312</name>
</gene>
<dbReference type="AlphaFoldDB" id="A0AAV8WFX8"/>
<name>A0AAV8WFX8_9CUCU</name>
<accession>A0AAV8WFX8</accession>
<evidence type="ECO:0000313" key="3">
    <source>
        <dbReference type="Proteomes" id="UP001159042"/>
    </source>
</evidence>
<keyword evidence="1" id="KW-1133">Transmembrane helix</keyword>
<evidence type="ECO:0000256" key="1">
    <source>
        <dbReference type="SAM" id="Phobius"/>
    </source>
</evidence>
<proteinExistence type="predicted"/>
<dbReference type="Proteomes" id="UP001159042">
    <property type="component" value="Unassembled WGS sequence"/>
</dbReference>
<organism evidence="2 3">
    <name type="scientific">Exocentrus adspersus</name>
    <dbReference type="NCBI Taxonomy" id="1586481"/>
    <lineage>
        <taxon>Eukaryota</taxon>
        <taxon>Metazoa</taxon>
        <taxon>Ecdysozoa</taxon>
        <taxon>Arthropoda</taxon>
        <taxon>Hexapoda</taxon>
        <taxon>Insecta</taxon>
        <taxon>Pterygota</taxon>
        <taxon>Neoptera</taxon>
        <taxon>Endopterygota</taxon>
        <taxon>Coleoptera</taxon>
        <taxon>Polyphaga</taxon>
        <taxon>Cucujiformia</taxon>
        <taxon>Chrysomeloidea</taxon>
        <taxon>Cerambycidae</taxon>
        <taxon>Lamiinae</taxon>
        <taxon>Acanthocinini</taxon>
        <taxon>Exocentrus</taxon>
    </lineage>
</organism>
<evidence type="ECO:0000313" key="2">
    <source>
        <dbReference type="EMBL" id="KAJ8925478.1"/>
    </source>
</evidence>
<comment type="caution">
    <text evidence="2">The sequence shown here is derived from an EMBL/GenBank/DDBJ whole genome shotgun (WGS) entry which is preliminary data.</text>
</comment>
<protein>
    <submittedName>
        <fullName evidence="2">Uncharacterized protein</fullName>
    </submittedName>
</protein>
<keyword evidence="1" id="KW-0812">Transmembrane</keyword>
<sequence length="89" mass="9927">MGTVFNLALCACASTLLTTKQRLIRLWKATMASSQPSQGCSQEREKEPMINSAGIKQKHIVSTLYTCLPISLLLTIISHIKIVIRKKNR</sequence>